<dbReference type="Gene3D" id="3.90.1150.10">
    <property type="entry name" value="Aspartate Aminotransferase, domain 1"/>
    <property type="match status" value="1"/>
</dbReference>
<evidence type="ECO:0000313" key="5">
    <source>
        <dbReference type="EMBL" id="KAK4214339.1"/>
    </source>
</evidence>
<evidence type="ECO:0000259" key="4">
    <source>
        <dbReference type="Pfam" id="PF01212"/>
    </source>
</evidence>
<evidence type="ECO:0000256" key="1">
    <source>
        <dbReference type="ARBA" id="ARBA00001933"/>
    </source>
</evidence>
<keyword evidence="3" id="KW-0663">Pyridoxal phosphate</keyword>
<comment type="caution">
    <text evidence="5">The sequence shown here is derived from an EMBL/GenBank/DDBJ whole genome shotgun (WGS) entry which is preliminary data.</text>
</comment>
<dbReference type="PANTHER" id="PTHR48097:SF5">
    <property type="entry name" value="LOW SPECIFICITY L-THREONINE ALDOLASE"/>
    <property type="match status" value="1"/>
</dbReference>
<reference evidence="5" key="1">
    <citation type="journal article" date="2023" name="Mol. Phylogenet. Evol.">
        <title>Genome-scale phylogeny and comparative genomics of the fungal order Sordariales.</title>
        <authorList>
            <person name="Hensen N."/>
            <person name="Bonometti L."/>
            <person name="Westerberg I."/>
            <person name="Brannstrom I.O."/>
            <person name="Guillou S."/>
            <person name="Cros-Aarteil S."/>
            <person name="Calhoun S."/>
            <person name="Haridas S."/>
            <person name="Kuo A."/>
            <person name="Mondo S."/>
            <person name="Pangilinan J."/>
            <person name="Riley R."/>
            <person name="LaButti K."/>
            <person name="Andreopoulos B."/>
            <person name="Lipzen A."/>
            <person name="Chen C."/>
            <person name="Yan M."/>
            <person name="Daum C."/>
            <person name="Ng V."/>
            <person name="Clum A."/>
            <person name="Steindorff A."/>
            <person name="Ohm R.A."/>
            <person name="Martin F."/>
            <person name="Silar P."/>
            <person name="Natvig D.O."/>
            <person name="Lalanne C."/>
            <person name="Gautier V."/>
            <person name="Ament-Velasquez S.L."/>
            <person name="Kruys A."/>
            <person name="Hutchinson M.I."/>
            <person name="Powell A.J."/>
            <person name="Barry K."/>
            <person name="Miller A.N."/>
            <person name="Grigoriev I.V."/>
            <person name="Debuchy R."/>
            <person name="Gladieux P."/>
            <person name="Hiltunen Thoren M."/>
            <person name="Johannesson H."/>
        </authorList>
    </citation>
    <scope>NUCLEOTIDE SEQUENCE</scope>
    <source>
        <strain evidence="5">PSN293</strain>
    </source>
</reference>
<dbReference type="GO" id="GO:0006520">
    <property type="term" value="P:amino acid metabolic process"/>
    <property type="evidence" value="ECO:0007669"/>
    <property type="project" value="InterPro"/>
</dbReference>
<evidence type="ECO:0000313" key="6">
    <source>
        <dbReference type="Proteomes" id="UP001301769"/>
    </source>
</evidence>
<keyword evidence="5" id="KW-0808">Transferase</keyword>
<gene>
    <name evidence="5" type="ORF">QBC37DRAFT_421431</name>
</gene>
<protein>
    <submittedName>
        <fullName evidence="5">Pyridoxal phosphate-dependent transferase</fullName>
    </submittedName>
</protein>
<dbReference type="EMBL" id="MU858095">
    <property type="protein sequence ID" value="KAK4214339.1"/>
    <property type="molecule type" value="Genomic_DNA"/>
</dbReference>
<organism evidence="5 6">
    <name type="scientific">Rhypophila decipiens</name>
    <dbReference type="NCBI Taxonomy" id="261697"/>
    <lineage>
        <taxon>Eukaryota</taxon>
        <taxon>Fungi</taxon>
        <taxon>Dikarya</taxon>
        <taxon>Ascomycota</taxon>
        <taxon>Pezizomycotina</taxon>
        <taxon>Sordariomycetes</taxon>
        <taxon>Sordariomycetidae</taxon>
        <taxon>Sordariales</taxon>
        <taxon>Naviculisporaceae</taxon>
        <taxon>Rhypophila</taxon>
    </lineage>
</organism>
<dbReference type="SUPFAM" id="SSF53383">
    <property type="entry name" value="PLP-dependent transferases"/>
    <property type="match status" value="1"/>
</dbReference>
<feature type="domain" description="Aromatic amino acid beta-eliminating lyase/threonine aldolase" evidence="4">
    <location>
        <begin position="27"/>
        <end position="329"/>
    </location>
</feature>
<keyword evidence="6" id="KW-1185">Reference proteome</keyword>
<dbReference type="Pfam" id="PF01212">
    <property type="entry name" value="Beta_elim_lyase"/>
    <property type="match status" value="1"/>
</dbReference>
<accession>A0AAN6Y7Z2</accession>
<dbReference type="Gene3D" id="3.40.640.10">
    <property type="entry name" value="Type I PLP-dependent aspartate aminotransferase-like (Major domain)"/>
    <property type="match status" value="1"/>
</dbReference>
<dbReference type="GO" id="GO:0016740">
    <property type="term" value="F:transferase activity"/>
    <property type="evidence" value="ECO:0007669"/>
    <property type="project" value="UniProtKB-KW"/>
</dbReference>
<dbReference type="AlphaFoldDB" id="A0AAN6Y7Z2"/>
<reference evidence="5" key="2">
    <citation type="submission" date="2023-05" db="EMBL/GenBank/DDBJ databases">
        <authorList>
            <consortium name="Lawrence Berkeley National Laboratory"/>
            <person name="Steindorff A."/>
            <person name="Hensen N."/>
            <person name="Bonometti L."/>
            <person name="Westerberg I."/>
            <person name="Brannstrom I.O."/>
            <person name="Guillou S."/>
            <person name="Cros-Aarteil S."/>
            <person name="Calhoun S."/>
            <person name="Haridas S."/>
            <person name="Kuo A."/>
            <person name="Mondo S."/>
            <person name="Pangilinan J."/>
            <person name="Riley R."/>
            <person name="Labutti K."/>
            <person name="Andreopoulos B."/>
            <person name="Lipzen A."/>
            <person name="Chen C."/>
            <person name="Yanf M."/>
            <person name="Daum C."/>
            <person name="Ng V."/>
            <person name="Clum A."/>
            <person name="Ohm R."/>
            <person name="Martin F."/>
            <person name="Silar P."/>
            <person name="Natvig D."/>
            <person name="Lalanne C."/>
            <person name="Gautier V."/>
            <person name="Ament-Velasquez S.L."/>
            <person name="Kruys A."/>
            <person name="Hutchinson M.I."/>
            <person name="Powell A.J."/>
            <person name="Barry K."/>
            <person name="Miller A.N."/>
            <person name="Grigoriev I.V."/>
            <person name="Debuchy R."/>
            <person name="Gladieux P."/>
            <person name="Thoren M.H."/>
            <person name="Johannesson H."/>
        </authorList>
    </citation>
    <scope>NUCLEOTIDE SEQUENCE</scope>
    <source>
        <strain evidence="5">PSN293</strain>
    </source>
</reference>
<proteinExistence type="inferred from homology"/>
<comment type="similarity">
    <text evidence="2">Belongs to the threonine aldolase family.</text>
</comment>
<evidence type="ECO:0000256" key="2">
    <source>
        <dbReference type="ARBA" id="ARBA00006966"/>
    </source>
</evidence>
<dbReference type="InterPro" id="IPR015424">
    <property type="entry name" value="PyrdxlP-dep_Trfase"/>
</dbReference>
<comment type="cofactor">
    <cofactor evidence="1">
        <name>pyridoxal 5'-phosphate</name>
        <dbReference type="ChEBI" id="CHEBI:597326"/>
    </cofactor>
</comment>
<dbReference type="InterPro" id="IPR015421">
    <property type="entry name" value="PyrdxlP-dep_Trfase_major"/>
</dbReference>
<evidence type="ECO:0000256" key="3">
    <source>
        <dbReference type="ARBA" id="ARBA00022898"/>
    </source>
</evidence>
<dbReference type="Proteomes" id="UP001301769">
    <property type="component" value="Unassembled WGS sequence"/>
</dbReference>
<sequence>MAIIKVPAAETKYGFHDDYSEGAHPRVIEAMTRTNLIQQNSYGEDDYCNEARQAILSLIGLDPAGAGLGDERPSIPKIYFTPGGTGANLLAIASHLRPHEAIISAEPGHIVGKEGGAIEATGHKVISVPAEAGKLTPSAIHEGYETAVAFAFQPRPKMVFLSNATEIGTVYTRQELEAVARVCKDMGMMLLMDGARLGAALVSEKATAGGRDDQLSLEDIYRLTDVFWIGGTKNGVLLGEAIVIKDEVFGADFPWHMKQRGQLLAKSRVLGIHFSTLLQSQEEGEGDLLFWELARHANAAAKEMSNALVGMGFQLWAETDSNQVFVIFEKDLVEELEEQFNFFVWEKLENGGLVVRLLTSWATDLEQVRRFCRLVRAWKSKGEA</sequence>
<dbReference type="GO" id="GO:0016829">
    <property type="term" value="F:lyase activity"/>
    <property type="evidence" value="ECO:0007669"/>
    <property type="project" value="InterPro"/>
</dbReference>
<name>A0AAN6Y7Z2_9PEZI</name>
<dbReference type="PANTHER" id="PTHR48097">
    <property type="entry name" value="L-THREONINE ALDOLASE-RELATED"/>
    <property type="match status" value="1"/>
</dbReference>
<dbReference type="InterPro" id="IPR015422">
    <property type="entry name" value="PyrdxlP-dep_Trfase_small"/>
</dbReference>
<dbReference type="InterPro" id="IPR001597">
    <property type="entry name" value="ArAA_b-elim_lyase/Thr_aldolase"/>
</dbReference>